<evidence type="ECO:0000259" key="1">
    <source>
        <dbReference type="Pfam" id="PF13456"/>
    </source>
</evidence>
<accession>A0ABM4U1D6</accession>
<dbReference type="InterPro" id="IPR012337">
    <property type="entry name" value="RNaseH-like_sf"/>
</dbReference>
<dbReference type="CDD" id="cd06222">
    <property type="entry name" value="RNase_H_like"/>
    <property type="match status" value="1"/>
</dbReference>
<dbReference type="Proteomes" id="UP001652660">
    <property type="component" value="Chromosome 4c"/>
</dbReference>
<dbReference type="InterPro" id="IPR036397">
    <property type="entry name" value="RNaseH_sf"/>
</dbReference>
<reference evidence="3" key="1">
    <citation type="submission" date="2025-08" db="UniProtKB">
        <authorList>
            <consortium name="RefSeq"/>
        </authorList>
    </citation>
    <scope>IDENTIFICATION</scope>
    <source>
        <tissue evidence="3">Leaves</tissue>
    </source>
</reference>
<name>A0ABM4U1D6_COFAR</name>
<dbReference type="InterPro" id="IPR044730">
    <property type="entry name" value="RNase_H-like_dom_plant"/>
</dbReference>
<dbReference type="RefSeq" id="XP_071901099.1">
    <property type="nucleotide sequence ID" value="XM_072044998.1"/>
</dbReference>
<dbReference type="PANTHER" id="PTHR47074">
    <property type="entry name" value="BNAC02G40300D PROTEIN"/>
    <property type="match status" value="1"/>
</dbReference>
<organism evidence="2 3">
    <name type="scientific">Coffea arabica</name>
    <name type="common">Arabian coffee</name>
    <dbReference type="NCBI Taxonomy" id="13443"/>
    <lineage>
        <taxon>Eukaryota</taxon>
        <taxon>Viridiplantae</taxon>
        <taxon>Streptophyta</taxon>
        <taxon>Embryophyta</taxon>
        <taxon>Tracheophyta</taxon>
        <taxon>Spermatophyta</taxon>
        <taxon>Magnoliopsida</taxon>
        <taxon>eudicotyledons</taxon>
        <taxon>Gunneridae</taxon>
        <taxon>Pentapetalae</taxon>
        <taxon>asterids</taxon>
        <taxon>lamiids</taxon>
        <taxon>Gentianales</taxon>
        <taxon>Rubiaceae</taxon>
        <taxon>Ixoroideae</taxon>
        <taxon>Gardenieae complex</taxon>
        <taxon>Bertiereae - Coffeeae clade</taxon>
        <taxon>Coffeeae</taxon>
        <taxon>Coffea</taxon>
    </lineage>
</organism>
<feature type="domain" description="RNase H type-1" evidence="1">
    <location>
        <begin position="131"/>
        <end position="253"/>
    </location>
</feature>
<dbReference type="SUPFAM" id="SSF53098">
    <property type="entry name" value="Ribonuclease H-like"/>
    <property type="match status" value="1"/>
</dbReference>
<dbReference type="GeneID" id="140004843"/>
<dbReference type="Gene3D" id="3.30.420.10">
    <property type="entry name" value="Ribonuclease H-like superfamily/Ribonuclease H"/>
    <property type="match status" value="1"/>
</dbReference>
<gene>
    <name evidence="3" type="primary">LOC140004843</name>
</gene>
<dbReference type="InterPro" id="IPR002156">
    <property type="entry name" value="RNaseH_domain"/>
</dbReference>
<sequence length="285" mass="32815">MTETIEHMFFFCNHAEYIWKAAPINWDGLNEFKHKFWHWWNGLMDVERRPEGKTHIALTVNILWQIWKDGNQIQFNGVSNCPGRTVSKAMHEWVEYNEVRDGEAKTDANREHRVTKLNSWHPPPLGVSKLNSDAAVEQNFRRIGWGVVARKEDGAVARVWARGAGREGNPTLEEALAIREAIIKAKHRGWNKVEIQSDCKLMVDKLNDRNAENPITGTILADNLLLSQGFEKCYFSFVRREGNCVSHKLAKFAISLKDEIYWLDSFPTWLTCLAKTDVRAVAQIV</sequence>
<proteinExistence type="predicted"/>
<keyword evidence="2" id="KW-1185">Reference proteome</keyword>
<dbReference type="InterPro" id="IPR052929">
    <property type="entry name" value="RNase_H-like_EbsB-rel"/>
</dbReference>
<dbReference type="PANTHER" id="PTHR47074:SF11">
    <property type="entry name" value="REVERSE TRANSCRIPTASE-LIKE PROTEIN"/>
    <property type="match status" value="1"/>
</dbReference>
<dbReference type="Pfam" id="PF13456">
    <property type="entry name" value="RVT_3"/>
    <property type="match status" value="1"/>
</dbReference>
<evidence type="ECO:0000313" key="2">
    <source>
        <dbReference type="Proteomes" id="UP001652660"/>
    </source>
</evidence>
<protein>
    <recommendedName>
        <fullName evidence="1">RNase H type-1 domain-containing protein</fullName>
    </recommendedName>
</protein>
<evidence type="ECO:0000313" key="3">
    <source>
        <dbReference type="RefSeq" id="XP_071901099.1"/>
    </source>
</evidence>